<dbReference type="GO" id="GO:0043424">
    <property type="term" value="F:protein histidine kinase binding"/>
    <property type="evidence" value="ECO:0007669"/>
    <property type="project" value="InterPro"/>
</dbReference>
<evidence type="ECO:0000313" key="4">
    <source>
        <dbReference type="EMBL" id="PFH53882.1"/>
    </source>
</evidence>
<dbReference type="PANTHER" id="PTHR28242:SF52">
    <property type="entry name" value="PHOSPHORELAY INTERMEDIATE PROTEIN YPD1"/>
    <property type="match status" value="1"/>
</dbReference>
<dbReference type="STRING" id="703135.A0A2A9P0I3"/>
<dbReference type="InterPro" id="IPR036641">
    <property type="entry name" value="HPT_dom_sf"/>
</dbReference>
<dbReference type="InterPro" id="IPR045871">
    <property type="entry name" value="AHP1-5/YPD1"/>
</dbReference>
<dbReference type="EMBL" id="KZ301971">
    <property type="protein sequence ID" value="PFH53882.1"/>
    <property type="molecule type" value="Genomic_DNA"/>
</dbReference>
<feature type="compositionally biased region" description="Pro residues" evidence="2">
    <location>
        <begin position="43"/>
        <end position="62"/>
    </location>
</feature>
<keyword evidence="5" id="KW-1185">Reference proteome</keyword>
<dbReference type="AlphaFoldDB" id="A0A2A9P0I3"/>
<evidence type="ECO:0000313" key="5">
    <source>
        <dbReference type="Proteomes" id="UP000242287"/>
    </source>
</evidence>
<dbReference type="SUPFAM" id="SSF47226">
    <property type="entry name" value="Histidine-containing phosphotransfer domain, HPT domain"/>
    <property type="match status" value="1"/>
</dbReference>
<feature type="region of interest" description="Disordered" evidence="2">
    <location>
        <begin position="1"/>
        <end position="94"/>
    </location>
</feature>
<protein>
    <recommendedName>
        <fullName evidence="3">HPt domain-containing protein</fullName>
    </recommendedName>
</protein>
<organism evidence="4 5">
    <name type="scientific">Amanita thiersii Skay4041</name>
    <dbReference type="NCBI Taxonomy" id="703135"/>
    <lineage>
        <taxon>Eukaryota</taxon>
        <taxon>Fungi</taxon>
        <taxon>Dikarya</taxon>
        <taxon>Basidiomycota</taxon>
        <taxon>Agaricomycotina</taxon>
        <taxon>Agaricomycetes</taxon>
        <taxon>Agaricomycetidae</taxon>
        <taxon>Agaricales</taxon>
        <taxon>Pluteineae</taxon>
        <taxon>Amanitaceae</taxon>
        <taxon>Amanita</taxon>
    </lineage>
</organism>
<dbReference type="Proteomes" id="UP000242287">
    <property type="component" value="Unassembled WGS sequence"/>
</dbReference>
<feature type="domain" description="HPt" evidence="3">
    <location>
        <begin position="116"/>
        <end position="221"/>
    </location>
</feature>
<dbReference type="GO" id="GO:0009927">
    <property type="term" value="F:histidine phosphotransfer kinase activity"/>
    <property type="evidence" value="ECO:0007669"/>
    <property type="project" value="InterPro"/>
</dbReference>
<accession>A0A2A9P0I3</accession>
<dbReference type="Gene3D" id="1.20.120.160">
    <property type="entry name" value="HPT domain"/>
    <property type="match status" value="1"/>
</dbReference>
<dbReference type="SMART" id="SM00073">
    <property type="entry name" value="HPT"/>
    <property type="match status" value="1"/>
</dbReference>
<keyword evidence="1" id="KW-0597">Phosphoprotein</keyword>
<proteinExistence type="predicted"/>
<dbReference type="Pfam" id="PF01627">
    <property type="entry name" value="Hpt"/>
    <property type="match status" value="1"/>
</dbReference>
<name>A0A2A9P0I3_9AGAR</name>
<reference evidence="4 5" key="1">
    <citation type="submission" date="2014-02" db="EMBL/GenBank/DDBJ databases">
        <title>Transposable element dynamics among asymbiotic and ectomycorrhizal Amanita fungi.</title>
        <authorList>
            <consortium name="DOE Joint Genome Institute"/>
            <person name="Hess J."/>
            <person name="Skrede I."/>
            <person name="Wolfe B."/>
            <person name="LaButti K."/>
            <person name="Ohm R.A."/>
            <person name="Grigoriev I.V."/>
            <person name="Pringle A."/>
        </authorList>
    </citation>
    <scope>NUCLEOTIDE SEQUENCE [LARGE SCALE GENOMIC DNA]</scope>
    <source>
        <strain evidence="4 5">SKay4041</strain>
    </source>
</reference>
<dbReference type="InterPro" id="IPR008207">
    <property type="entry name" value="Sig_transdc_His_kin_Hpt_dom"/>
</dbReference>
<feature type="modified residue" description="Phosphohistidine" evidence="1">
    <location>
        <position position="155"/>
    </location>
</feature>
<dbReference type="PANTHER" id="PTHR28242">
    <property type="entry name" value="PHOSPHORELAY INTERMEDIATE PROTEIN YPD1"/>
    <property type="match status" value="1"/>
</dbReference>
<dbReference type="OrthoDB" id="1673781at2759"/>
<dbReference type="GO" id="GO:0005634">
    <property type="term" value="C:nucleus"/>
    <property type="evidence" value="ECO:0007669"/>
    <property type="project" value="TreeGrafter"/>
</dbReference>
<evidence type="ECO:0000256" key="2">
    <source>
        <dbReference type="SAM" id="MobiDB-lite"/>
    </source>
</evidence>
<dbReference type="GO" id="GO:0000160">
    <property type="term" value="P:phosphorelay signal transduction system"/>
    <property type="evidence" value="ECO:0007669"/>
    <property type="project" value="InterPro"/>
</dbReference>
<dbReference type="PROSITE" id="PS50894">
    <property type="entry name" value="HPT"/>
    <property type="match status" value="1"/>
</dbReference>
<evidence type="ECO:0000259" key="3">
    <source>
        <dbReference type="PROSITE" id="PS50894"/>
    </source>
</evidence>
<feature type="compositionally biased region" description="Basic and acidic residues" evidence="2">
    <location>
        <begin position="76"/>
        <end position="91"/>
    </location>
</feature>
<gene>
    <name evidence="4" type="ORF">AMATHDRAFT_44931</name>
</gene>
<sequence length="230" mass="25077">MSTTNLPRPLNPISPSENRITSCPEPSPPPLKPSSPLRDRSPPSLPSSPLTPKPPSPPPPPSLNKSSSPEPPSSPLHDDKKPEKLESKEEATEVELPVIDMDTFQQLLELDEDGDDLQFSKGMVDAYFDQAAQTFNDMDIALGKKDLKQLSALGHYFKGSSAALGVARVQHSCEKIQHYGQCRDEEAGTNLSEQEALDKITALLSQAKGEYAAAEDHLKAWYADRLGPEP</sequence>
<evidence type="ECO:0000256" key="1">
    <source>
        <dbReference type="PROSITE-ProRule" id="PRU00110"/>
    </source>
</evidence>
<dbReference type="GO" id="GO:0005737">
    <property type="term" value="C:cytoplasm"/>
    <property type="evidence" value="ECO:0007669"/>
    <property type="project" value="TreeGrafter"/>
</dbReference>